<protein>
    <recommendedName>
        <fullName evidence="4">B box-type domain-containing protein</fullName>
    </recommendedName>
</protein>
<reference evidence="3" key="1">
    <citation type="journal article" date="2015" name="Nature">
        <title>Complex archaea that bridge the gap between prokaryotes and eukaryotes.</title>
        <authorList>
            <person name="Spang A."/>
            <person name="Saw J.H."/>
            <person name="Jorgensen S.L."/>
            <person name="Zaremba-Niedzwiedzka K."/>
            <person name="Martijn J."/>
            <person name="Lind A.E."/>
            <person name="van Eijk R."/>
            <person name="Schleper C."/>
            <person name="Guy L."/>
            <person name="Ettema T.J."/>
        </authorList>
    </citation>
    <scope>NUCLEOTIDE SEQUENCE</scope>
</reference>
<feature type="transmembrane region" description="Helical" evidence="2">
    <location>
        <begin position="270"/>
        <end position="291"/>
    </location>
</feature>
<keyword evidence="2" id="KW-0472">Membrane</keyword>
<evidence type="ECO:0000256" key="2">
    <source>
        <dbReference type="SAM" id="Phobius"/>
    </source>
</evidence>
<sequence>MEMLCPECMSALIVKSPTAASCSACGEQYDILFPAALERGTTPSPQQQQGVQPVTTTSPSPPPLPEKKAIQCPQCAKKFLVPLTSVGRQARCPCGHVFTVDTPGEPILAPGPVPSCVNHPAVPATVMCAHCGKRICQTCAFSQANGTITCPACMTLGSASANDQAVVALSAMAGGPASPMTTTLPGTKCQRHPQADAVHLCQACRAPVCATCDFSFPGGVHLCPTCAVSPRKGLSPKRKKLVGIALALAIWATAGTVLLFSGVAVEAGEAGAMVIGILVAMPAIIGGGVGLACFERRLGNPPIVWVVAIWNIILLAIMVILSIVGSFM</sequence>
<evidence type="ECO:0000256" key="1">
    <source>
        <dbReference type="SAM" id="MobiDB-lite"/>
    </source>
</evidence>
<feature type="transmembrane region" description="Helical" evidence="2">
    <location>
        <begin position="241"/>
        <end position="264"/>
    </location>
</feature>
<keyword evidence="2" id="KW-0812">Transmembrane</keyword>
<name>A0A0F9JR25_9ZZZZ</name>
<dbReference type="AlphaFoldDB" id="A0A0F9JR25"/>
<feature type="region of interest" description="Disordered" evidence="1">
    <location>
        <begin position="39"/>
        <end position="66"/>
    </location>
</feature>
<organism evidence="3">
    <name type="scientific">marine sediment metagenome</name>
    <dbReference type="NCBI Taxonomy" id="412755"/>
    <lineage>
        <taxon>unclassified sequences</taxon>
        <taxon>metagenomes</taxon>
        <taxon>ecological metagenomes</taxon>
    </lineage>
</organism>
<feature type="compositionally biased region" description="Low complexity" evidence="1">
    <location>
        <begin position="40"/>
        <end position="58"/>
    </location>
</feature>
<proteinExistence type="predicted"/>
<keyword evidence="2" id="KW-1133">Transmembrane helix</keyword>
<dbReference type="EMBL" id="LAZR01009525">
    <property type="protein sequence ID" value="KKM72123.1"/>
    <property type="molecule type" value="Genomic_DNA"/>
</dbReference>
<evidence type="ECO:0000313" key="3">
    <source>
        <dbReference type="EMBL" id="KKM72123.1"/>
    </source>
</evidence>
<accession>A0A0F9JR25</accession>
<comment type="caution">
    <text evidence="3">The sequence shown here is derived from an EMBL/GenBank/DDBJ whole genome shotgun (WGS) entry which is preliminary data.</text>
</comment>
<gene>
    <name evidence="3" type="ORF">LCGC14_1423650</name>
</gene>
<evidence type="ECO:0008006" key="4">
    <source>
        <dbReference type="Google" id="ProtNLM"/>
    </source>
</evidence>
<feature type="transmembrane region" description="Helical" evidence="2">
    <location>
        <begin position="303"/>
        <end position="327"/>
    </location>
</feature>